<dbReference type="RefSeq" id="WP_012104305.1">
    <property type="nucleotide sequence ID" value="NC_009708.1"/>
</dbReference>
<feature type="compositionally biased region" description="Polar residues" evidence="1">
    <location>
        <begin position="1"/>
        <end position="19"/>
    </location>
</feature>
<dbReference type="Proteomes" id="UP000002412">
    <property type="component" value="Chromosome"/>
</dbReference>
<dbReference type="Gene3D" id="2.160.20.80">
    <property type="entry name" value="E3 ubiquitin-protein ligase SopA"/>
    <property type="match status" value="1"/>
</dbReference>
<evidence type="ECO:0000313" key="2">
    <source>
        <dbReference type="EMBL" id="ABS47668.1"/>
    </source>
</evidence>
<organism evidence="2 3">
    <name type="scientific">Yersinia pseudotuberculosis serotype O:1b (strain IP 31758)</name>
    <dbReference type="NCBI Taxonomy" id="349747"/>
    <lineage>
        <taxon>Bacteria</taxon>
        <taxon>Pseudomonadati</taxon>
        <taxon>Pseudomonadota</taxon>
        <taxon>Gammaproteobacteria</taxon>
        <taxon>Enterobacterales</taxon>
        <taxon>Yersiniaceae</taxon>
        <taxon>Yersinia</taxon>
    </lineage>
</organism>
<reference evidence="2 3" key="1">
    <citation type="journal article" date="2007" name="PLoS Genet.">
        <title>The complete genome sequence of Yersinia pseudotuberculosis IP31758, the causative agent of Far East scarlet-like fever.</title>
        <authorList>
            <person name="Eppinger M."/>
            <person name="Rosovitz M.J."/>
            <person name="Fricke W.F."/>
            <person name="Rasko D.A."/>
            <person name="Kokorina G."/>
            <person name="Fayolle C."/>
            <person name="Lindler L.E."/>
            <person name="Carniel E."/>
            <person name="Ravel J."/>
        </authorList>
    </citation>
    <scope>NUCLEOTIDE SEQUENCE [LARGE SCALE GENOMIC DNA]</scope>
    <source>
        <strain evidence="2 3">IP 31758</strain>
    </source>
</reference>
<name>A0A0U1QY90_YERP3</name>
<evidence type="ECO:0000256" key="1">
    <source>
        <dbReference type="SAM" id="MobiDB-lite"/>
    </source>
</evidence>
<dbReference type="EMBL" id="CP000720">
    <property type="protein sequence ID" value="ABS47668.1"/>
    <property type="molecule type" value="Genomic_DNA"/>
</dbReference>
<proteinExistence type="predicted"/>
<dbReference type="KEGG" id="ypi:YpsIP31758_0202"/>
<protein>
    <recommendedName>
        <fullName evidence="4">Pentapeptide repeat protein</fullName>
    </recommendedName>
</protein>
<dbReference type="HOGENOM" id="CLU_042047_0_0_6"/>
<dbReference type="SUPFAM" id="SSF141571">
    <property type="entry name" value="Pentapeptide repeat-like"/>
    <property type="match status" value="1"/>
</dbReference>
<feature type="region of interest" description="Disordered" evidence="1">
    <location>
        <begin position="1"/>
        <end position="22"/>
    </location>
</feature>
<evidence type="ECO:0008006" key="4">
    <source>
        <dbReference type="Google" id="ProtNLM"/>
    </source>
</evidence>
<sequence>MGPLSSPSNVYSIPNSEPGKNTFLDDEEKGFAILMKKISKDVSQADQHDLQRLKRAVLENICEDNTASTTLMFSGMDFRGVDLSNLNLSGAELDFTDLSDTNMTNTNLKKAFICNAKLNNIHWENTDITDISIELDDIHLLPLTAPEQYKMLEKNVEIIENYNDGYKEIDKIEKFKEVLDVKNKIQQRFHNLDNKQLQILLPCLYVEAAHRLNPVMAYREKDKGYSATEENDNVLMIEGYTSLLSTLNNALTPNENQCHAERVKNIALGIEKLIEILLGSNTLCIENLTSYFRVHNSQIYKFKTLHKEIEKGKLTLNALKYDIGLTIDTNGEVTFNGVIDNTIENKNKILYEFSNKLVSAHAKNDIVEIFKLTSDFQYLHLLPNANGRVSQIIRDCFSIHLGQLPFSALNSMSHYLYLNEPVDKRHLLFMQNNFDEVFTAIEKRELTVNIYRKTRPENQEELLIMSKDEPVIKLDVDILAASLEHNKKIKNDEFEAFENEYK</sequence>
<dbReference type="InterPro" id="IPR001646">
    <property type="entry name" value="5peptide_repeat"/>
</dbReference>
<accession>A0A0U1QY90</accession>
<gene>
    <name evidence="2" type="ordered locus">YpsIP31758_0202</name>
</gene>
<dbReference type="AlphaFoldDB" id="A0A0U1QY90"/>
<dbReference type="Pfam" id="PF00805">
    <property type="entry name" value="Pentapeptide"/>
    <property type="match status" value="1"/>
</dbReference>
<evidence type="ECO:0000313" key="3">
    <source>
        <dbReference type="Proteomes" id="UP000002412"/>
    </source>
</evidence>